<dbReference type="Pfam" id="PF18211">
    <property type="entry name" value="Csm1_B"/>
    <property type="match status" value="1"/>
</dbReference>
<gene>
    <name evidence="2" type="ORF">NCTC10699_01712</name>
</gene>
<dbReference type="InterPro" id="IPR041062">
    <property type="entry name" value="Csm1_B"/>
</dbReference>
<evidence type="ECO:0000313" key="2">
    <source>
        <dbReference type="EMBL" id="SUB34061.1"/>
    </source>
</evidence>
<dbReference type="AlphaFoldDB" id="A0A379B6E3"/>
<accession>A0A379B6E3</accession>
<dbReference type="EMBL" id="UGSS01000002">
    <property type="protein sequence ID" value="SUB34061.1"/>
    <property type="molecule type" value="Genomic_DNA"/>
</dbReference>
<evidence type="ECO:0000313" key="3">
    <source>
        <dbReference type="Proteomes" id="UP000254280"/>
    </source>
</evidence>
<proteinExistence type="predicted"/>
<reference evidence="2 3" key="1">
    <citation type="submission" date="2018-06" db="EMBL/GenBank/DDBJ databases">
        <authorList>
            <consortium name="Pathogen Informatics"/>
            <person name="Doyle S."/>
        </authorList>
    </citation>
    <scope>NUCLEOTIDE SEQUENCE [LARGE SCALE GENOMIC DNA]</scope>
    <source>
        <strain evidence="2 3">NCTC10699</strain>
    </source>
</reference>
<sequence length="75" mass="8205">MPSTSQIMNAADKFLIVAPNTEKVKTTVTQVQDELNQWIVKSTYGLVGLGLALKDACGNDFIGSQFKALIENLFE</sequence>
<evidence type="ECO:0000259" key="1">
    <source>
        <dbReference type="Pfam" id="PF18211"/>
    </source>
</evidence>
<keyword evidence="3" id="KW-1185">Reference proteome</keyword>
<name>A0A379B6E3_9PAST</name>
<protein>
    <submittedName>
        <fullName evidence="2">CRISPR-associated protein Cas10/Csm1, subtype III-A/MTUBE</fullName>
    </submittedName>
</protein>
<organism evidence="2 3">
    <name type="scientific">[Pasteurella] mairii</name>
    <dbReference type="NCBI Taxonomy" id="757"/>
    <lineage>
        <taxon>Bacteria</taxon>
        <taxon>Pseudomonadati</taxon>
        <taxon>Pseudomonadota</taxon>
        <taxon>Gammaproteobacteria</taxon>
        <taxon>Pasteurellales</taxon>
        <taxon>Pasteurellaceae</taxon>
    </lineage>
</organism>
<feature type="domain" description="Csm1 subunit" evidence="1">
    <location>
        <begin position="4"/>
        <end position="61"/>
    </location>
</feature>
<dbReference type="Proteomes" id="UP000254280">
    <property type="component" value="Unassembled WGS sequence"/>
</dbReference>
<dbReference type="OrthoDB" id="9768769at2"/>